<organism evidence="3 4">
    <name type="scientific">Desulfoluna butyratoxydans</name>
    <dbReference type="NCBI Taxonomy" id="231438"/>
    <lineage>
        <taxon>Bacteria</taxon>
        <taxon>Pseudomonadati</taxon>
        <taxon>Thermodesulfobacteriota</taxon>
        <taxon>Desulfobacteria</taxon>
        <taxon>Desulfobacterales</taxon>
        <taxon>Desulfolunaceae</taxon>
        <taxon>Desulfoluna</taxon>
    </lineage>
</organism>
<dbReference type="Pfam" id="PF08821">
    <property type="entry name" value="CGGC"/>
    <property type="match status" value="1"/>
</dbReference>
<dbReference type="Proteomes" id="UP000507962">
    <property type="component" value="Unassembled WGS sequence"/>
</dbReference>
<name>A0A4U8YT20_9BACT</name>
<dbReference type="SMART" id="SM01078">
    <property type="entry name" value="CGGC"/>
    <property type="match status" value="1"/>
</dbReference>
<reference evidence="3 4" key="1">
    <citation type="submission" date="2019-03" db="EMBL/GenBank/DDBJ databases">
        <authorList>
            <person name="Nijsse B."/>
        </authorList>
    </citation>
    <scope>NUCLEOTIDE SEQUENCE [LARGE SCALE GENOMIC DNA]</scope>
    <source>
        <strain evidence="3">Desulfoluna butyratoxydans MSL71</strain>
    </source>
</reference>
<evidence type="ECO:0000313" key="3">
    <source>
        <dbReference type="EMBL" id="VFQ46964.1"/>
    </source>
</evidence>
<dbReference type="InterPro" id="IPR014925">
    <property type="entry name" value="CGGC_dom"/>
</dbReference>
<gene>
    <name evidence="3" type="ORF">MSL71_46460</name>
</gene>
<feature type="region of interest" description="Disordered" evidence="1">
    <location>
        <begin position="1"/>
        <end position="22"/>
    </location>
</feature>
<accession>A0A4U8YT20</accession>
<protein>
    <submittedName>
        <fullName evidence="3">Uncharacterized domain cggc-dom</fullName>
    </submittedName>
</protein>
<evidence type="ECO:0000256" key="1">
    <source>
        <dbReference type="SAM" id="MobiDB-lite"/>
    </source>
</evidence>
<dbReference type="AlphaFoldDB" id="A0A4U8YT20"/>
<keyword evidence="4" id="KW-1185">Reference proteome</keyword>
<dbReference type="EMBL" id="CAADHO010000012">
    <property type="protein sequence ID" value="VFQ46964.1"/>
    <property type="molecule type" value="Genomic_DNA"/>
</dbReference>
<sequence>MLLKTCSPGNAMPKGNIASPVPETTTRNQLKEITQMKKVGIIRCQQTEDMCPGTTDFKAATQGTLAFEETGPVDIVGFVSCGGCPGKRAISRAKIMVDRGAEAIVFTSCISKGNPIGYPCPHYANMRDAIIKKIGPDVQIIEYTH</sequence>
<proteinExistence type="predicted"/>
<evidence type="ECO:0000259" key="2">
    <source>
        <dbReference type="SMART" id="SM01078"/>
    </source>
</evidence>
<evidence type="ECO:0000313" key="4">
    <source>
        <dbReference type="Proteomes" id="UP000507962"/>
    </source>
</evidence>
<feature type="domain" description="CGGC" evidence="2">
    <location>
        <begin position="38"/>
        <end position="145"/>
    </location>
</feature>